<dbReference type="InterPro" id="IPR050476">
    <property type="entry name" value="Insect_CytP450_Detox"/>
</dbReference>
<comment type="cofactor">
    <cofactor evidence="1 13">
        <name>heme</name>
        <dbReference type="ChEBI" id="CHEBI:30413"/>
    </cofactor>
</comment>
<evidence type="ECO:0000256" key="1">
    <source>
        <dbReference type="ARBA" id="ARBA00001971"/>
    </source>
</evidence>
<organism evidence="16 17">
    <name type="scientific">Cherax quadricarinatus</name>
    <name type="common">Australian red claw crayfish</name>
    <dbReference type="NCBI Taxonomy" id="27406"/>
    <lineage>
        <taxon>Eukaryota</taxon>
        <taxon>Metazoa</taxon>
        <taxon>Ecdysozoa</taxon>
        <taxon>Arthropoda</taxon>
        <taxon>Crustacea</taxon>
        <taxon>Multicrustacea</taxon>
        <taxon>Malacostraca</taxon>
        <taxon>Eumalacostraca</taxon>
        <taxon>Eucarida</taxon>
        <taxon>Decapoda</taxon>
        <taxon>Pleocyemata</taxon>
        <taxon>Astacidea</taxon>
        <taxon>Parastacoidea</taxon>
        <taxon>Parastacidae</taxon>
        <taxon>Cherax</taxon>
    </lineage>
</organism>
<dbReference type="GO" id="GO:0005506">
    <property type="term" value="F:iron ion binding"/>
    <property type="evidence" value="ECO:0007669"/>
    <property type="project" value="InterPro"/>
</dbReference>
<dbReference type="EMBL" id="JARKIK010000046">
    <property type="protein sequence ID" value="KAK8735856.1"/>
    <property type="molecule type" value="Genomic_DNA"/>
</dbReference>
<evidence type="ECO:0000256" key="11">
    <source>
        <dbReference type="ARBA" id="ARBA00023033"/>
    </source>
</evidence>
<evidence type="ECO:0000256" key="15">
    <source>
        <dbReference type="SAM" id="Phobius"/>
    </source>
</evidence>
<dbReference type="Gene3D" id="1.10.630.10">
    <property type="entry name" value="Cytochrome P450"/>
    <property type="match status" value="1"/>
</dbReference>
<dbReference type="GO" id="GO:0004497">
    <property type="term" value="F:monooxygenase activity"/>
    <property type="evidence" value="ECO:0007669"/>
    <property type="project" value="UniProtKB-KW"/>
</dbReference>
<evidence type="ECO:0000256" key="9">
    <source>
        <dbReference type="ARBA" id="ARBA00023002"/>
    </source>
</evidence>
<reference evidence="16 17" key="1">
    <citation type="journal article" date="2024" name="BMC Genomics">
        <title>Genome assembly of redclaw crayfish (Cherax quadricarinatus) provides insights into its immune adaptation and hypoxia tolerance.</title>
        <authorList>
            <person name="Liu Z."/>
            <person name="Zheng J."/>
            <person name="Li H."/>
            <person name="Fang K."/>
            <person name="Wang S."/>
            <person name="He J."/>
            <person name="Zhou D."/>
            <person name="Weng S."/>
            <person name="Chi M."/>
            <person name="Gu Z."/>
            <person name="He J."/>
            <person name="Li F."/>
            <person name="Wang M."/>
        </authorList>
    </citation>
    <scope>NUCLEOTIDE SEQUENCE [LARGE SCALE GENOMIC DNA]</scope>
    <source>
        <strain evidence="16">ZL_2023a</strain>
    </source>
</reference>
<evidence type="ECO:0000256" key="3">
    <source>
        <dbReference type="ARBA" id="ARBA00004406"/>
    </source>
</evidence>
<dbReference type="InterPro" id="IPR036396">
    <property type="entry name" value="Cyt_P450_sf"/>
</dbReference>
<protein>
    <recommendedName>
        <fullName evidence="18">Cytochrome P450</fullName>
    </recommendedName>
</protein>
<keyword evidence="10 13" id="KW-0408">Iron</keyword>
<keyword evidence="15" id="KW-1133">Transmembrane helix</keyword>
<dbReference type="GO" id="GO:0016705">
    <property type="term" value="F:oxidoreductase activity, acting on paired donors, with incorporation or reduction of molecular oxygen"/>
    <property type="evidence" value="ECO:0007669"/>
    <property type="project" value="InterPro"/>
</dbReference>
<keyword evidence="5 13" id="KW-0349">Heme</keyword>
<feature type="binding site" description="axial binding residue" evidence="13">
    <location>
        <position position="184"/>
    </location>
    <ligand>
        <name>heme</name>
        <dbReference type="ChEBI" id="CHEBI:30413"/>
    </ligand>
    <ligandPart>
        <name>Fe</name>
        <dbReference type="ChEBI" id="CHEBI:18248"/>
    </ligandPart>
</feature>
<evidence type="ECO:0000313" key="16">
    <source>
        <dbReference type="EMBL" id="KAK8735856.1"/>
    </source>
</evidence>
<evidence type="ECO:0000256" key="5">
    <source>
        <dbReference type="ARBA" id="ARBA00022617"/>
    </source>
</evidence>
<evidence type="ECO:0000256" key="4">
    <source>
        <dbReference type="ARBA" id="ARBA00010617"/>
    </source>
</evidence>
<dbReference type="PANTHER" id="PTHR24292">
    <property type="entry name" value="CYTOCHROME P450"/>
    <property type="match status" value="1"/>
</dbReference>
<evidence type="ECO:0000256" key="14">
    <source>
        <dbReference type="RuleBase" id="RU000461"/>
    </source>
</evidence>
<dbReference type="GO" id="GO:0020037">
    <property type="term" value="F:heme binding"/>
    <property type="evidence" value="ECO:0007669"/>
    <property type="project" value="InterPro"/>
</dbReference>
<gene>
    <name evidence="16" type="ORF">OTU49_005351</name>
</gene>
<dbReference type="Pfam" id="PF00067">
    <property type="entry name" value="p450"/>
    <property type="match status" value="1"/>
</dbReference>
<dbReference type="Proteomes" id="UP001445076">
    <property type="component" value="Unassembled WGS sequence"/>
</dbReference>
<proteinExistence type="inferred from homology"/>
<feature type="transmembrane region" description="Helical" evidence="15">
    <location>
        <begin position="40"/>
        <end position="62"/>
    </location>
</feature>
<keyword evidence="7" id="KW-0256">Endoplasmic reticulum</keyword>
<evidence type="ECO:0000256" key="12">
    <source>
        <dbReference type="ARBA" id="ARBA00023136"/>
    </source>
</evidence>
<dbReference type="InterPro" id="IPR001128">
    <property type="entry name" value="Cyt_P450"/>
</dbReference>
<dbReference type="PROSITE" id="PS00086">
    <property type="entry name" value="CYTOCHROME_P450"/>
    <property type="match status" value="1"/>
</dbReference>
<evidence type="ECO:0000256" key="2">
    <source>
        <dbReference type="ARBA" id="ARBA00004174"/>
    </source>
</evidence>
<dbReference type="AlphaFoldDB" id="A0AAW0X842"/>
<evidence type="ECO:0000256" key="6">
    <source>
        <dbReference type="ARBA" id="ARBA00022723"/>
    </source>
</evidence>
<evidence type="ECO:0000313" key="17">
    <source>
        <dbReference type="Proteomes" id="UP001445076"/>
    </source>
</evidence>
<dbReference type="InterPro" id="IPR002401">
    <property type="entry name" value="Cyt_P450_E_grp-I"/>
</dbReference>
<evidence type="ECO:0008006" key="18">
    <source>
        <dbReference type="Google" id="ProtNLM"/>
    </source>
</evidence>
<keyword evidence="17" id="KW-1185">Reference proteome</keyword>
<dbReference type="PRINTS" id="PR00385">
    <property type="entry name" value="P450"/>
</dbReference>
<dbReference type="InterPro" id="IPR017972">
    <property type="entry name" value="Cyt_P450_CS"/>
</dbReference>
<dbReference type="SUPFAM" id="SSF48264">
    <property type="entry name" value="Cytochrome P450"/>
    <property type="match status" value="1"/>
</dbReference>
<dbReference type="PANTHER" id="PTHR24292:SF102">
    <property type="entry name" value="CYTOCHROME P450 FAMILY-RELATED"/>
    <property type="match status" value="1"/>
</dbReference>
<keyword evidence="8" id="KW-0492">Microsome</keyword>
<name>A0AAW0X842_CHEQU</name>
<keyword evidence="12 15" id="KW-0472">Membrane</keyword>
<evidence type="ECO:0000256" key="7">
    <source>
        <dbReference type="ARBA" id="ARBA00022824"/>
    </source>
</evidence>
<keyword evidence="6 13" id="KW-0479">Metal-binding</keyword>
<keyword evidence="15" id="KW-0812">Transmembrane</keyword>
<sequence length="245" mass="27538">NQSNTTRETSTTDNLSGINNLSIIPSKQVLTDKTIAAQSVLFLIVGFDTTASTLAFASFLLAKYPVHQQRLRQELQQMVQEHGDVTYQGIMEAKFLDACIMETLRLYPPAVFGERICNKTYKIPGTNVVLRPGDLVTIPFWSLHHDPRYWPEPEVFLPDRFLPENKTNITSFTHMPFGMGPRNCIAMRFALMEAKVALAKLLLKAEIHLRNSGEELKLEPSPFLLRPEGGVNLVVSPLTAKTNKQ</sequence>
<comment type="subcellular location">
    <subcellularLocation>
        <location evidence="3">Endoplasmic reticulum membrane</location>
        <topology evidence="3">Peripheral membrane protein</topology>
    </subcellularLocation>
    <subcellularLocation>
        <location evidence="2">Microsome membrane</location>
        <topology evidence="2">Peripheral membrane protein</topology>
    </subcellularLocation>
</comment>
<accession>A0AAW0X842</accession>
<comment type="caution">
    <text evidence="16">The sequence shown here is derived from an EMBL/GenBank/DDBJ whole genome shotgun (WGS) entry which is preliminary data.</text>
</comment>
<keyword evidence="9 14" id="KW-0560">Oxidoreductase</keyword>
<comment type="similarity">
    <text evidence="4 14">Belongs to the cytochrome P450 family.</text>
</comment>
<evidence type="ECO:0000256" key="10">
    <source>
        <dbReference type="ARBA" id="ARBA00023004"/>
    </source>
</evidence>
<evidence type="ECO:0000256" key="13">
    <source>
        <dbReference type="PIRSR" id="PIRSR602401-1"/>
    </source>
</evidence>
<dbReference type="GO" id="GO:0005789">
    <property type="term" value="C:endoplasmic reticulum membrane"/>
    <property type="evidence" value="ECO:0007669"/>
    <property type="project" value="UniProtKB-SubCell"/>
</dbReference>
<evidence type="ECO:0000256" key="8">
    <source>
        <dbReference type="ARBA" id="ARBA00022848"/>
    </source>
</evidence>
<feature type="non-terminal residue" evidence="16">
    <location>
        <position position="1"/>
    </location>
</feature>
<dbReference type="PRINTS" id="PR00463">
    <property type="entry name" value="EP450I"/>
</dbReference>
<keyword evidence="11 14" id="KW-0503">Monooxygenase</keyword>